<dbReference type="Gene3D" id="2.10.109.10">
    <property type="entry name" value="Umud Fragment, subunit A"/>
    <property type="match status" value="1"/>
</dbReference>
<dbReference type="InterPro" id="IPR036286">
    <property type="entry name" value="LexA/Signal_pep-like_sf"/>
</dbReference>
<dbReference type="InterPro" id="IPR015927">
    <property type="entry name" value="Peptidase_S24_S26A/B/C"/>
</dbReference>
<organism evidence="2 3">
    <name type="scientific">Shewanella seohaensis</name>
    <dbReference type="NCBI Taxonomy" id="755175"/>
    <lineage>
        <taxon>Bacteria</taxon>
        <taxon>Pseudomonadati</taxon>
        <taxon>Pseudomonadota</taxon>
        <taxon>Gammaproteobacteria</taxon>
        <taxon>Alteromonadales</taxon>
        <taxon>Shewanellaceae</taxon>
        <taxon>Shewanella</taxon>
    </lineage>
</organism>
<proteinExistence type="predicted"/>
<dbReference type="EMBL" id="JBHFGJ010000006">
    <property type="protein sequence ID" value="MFB2653884.1"/>
    <property type="molecule type" value="Genomic_DNA"/>
</dbReference>
<dbReference type="CDD" id="cd06529">
    <property type="entry name" value="S24_LexA-like"/>
    <property type="match status" value="1"/>
</dbReference>
<evidence type="ECO:0000313" key="2">
    <source>
        <dbReference type="EMBL" id="MFB2653884.1"/>
    </source>
</evidence>
<dbReference type="Pfam" id="PF00717">
    <property type="entry name" value="Peptidase_S24"/>
    <property type="match status" value="1"/>
</dbReference>
<dbReference type="InterPro" id="IPR050077">
    <property type="entry name" value="LexA_repressor"/>
</dbReference>
<keyword evidence="3" id="KW-1185">Reference proteome</keyword>
<accession>A0ABV4VXK6</accession>
<reference evidence="2 3" key="1">
    <citation type="submission" date="2024-09" db="EMBL/GenBank/DDBJ databases">
        <authorList>
            <person name="Zhang Y."/>
        </authorList>
    </citation>
    <scope>NUCLEOTIDE SEQUENCE [LARGE SCALE GENOMIC DNA]</scope>
    <source>
        <strain evidence="2 3">SH314</strain>
    </source>
</reference>
<dbReference type="PANTHER" id="PTHR33516">
    <property type="entry name" value="LEXA REPRESSOR"/>
    <property type="match status" value="1"/>
</dbReference>
<evidence type="ECO:0000259" key="1">
    <source>
        <dbReference type="Pfam" id="PF00717"/>
    </source>
</evidence>
<sequence length="139" mass="15780">MRLIPFYASAGITGFESPAEEYRQLGLSLDQLLIWHPNSTFMGFARGDSMQGVGIFFGDLLIVNRYETSRDEDVIVANYNGEFVCKIIDKTNGILLSANEHYKPQFINEHDTFNVEGVVTSSIRFHRDSPILARLRCML</sequence>
<gene>
    <name evidence="2" type="ORF">ACE02L_14185</name>
</gene>
<dbReference type="InterPro" id="IPR039418">
    <property type="entry name" value="LexA-like"/>
</dbReference>
<name>A0ABV4VXK6_9GAMM</name>
<dbReference type="RefSeq" id="WP_374919654.1">
    <property type="nucleotide sequence ID" value="NZ_JBHFGJ010000006.1"/>
</dbReference>
<dbReference type="PANTHER" id="PTHR33516:SF2">
    <property type="entry name" value="LEXA REPRESSOR-RELATED"/>
    <property type="match status" value="1"/>
</dbReference>
<dbReference type="Proteomes" id="UP001576726">
    <property type="component" value="Unassembled WGS sequence"/>
</dbReference>
<protein>
    <submittedName>
        <fullName evidence="2">LexA family protein</fullName>
    </submittedName>
</protein>
<evidence type="ECO:0000313" key="3">
    <source>
        <dbReference type="Proteomes" id="UP001576726"/>
    </source>
</evidence>
<dbReference type="SUPFAM" id="SSF51306">
    <property type="entry name" value="LexA/Signal peptidase"/>
    <property type="match status" value="1"/>
</dbReference>
<comment type="caution">
    <text evidence="2">The sequence shown here is derived from an EMBL/GenBank/DDBJ whole genome shotgun (WGS) entry which is preliminary data.</text>
</comment>
<feature type="domain" description="Peptidase S24/S26A/S26B/S26C" evidence="1">
    <location>
        <begin position="14"/>
        <end position="119"/>
    </location>
</feature>